<dbReference type="EMBL" id="ML976988">
    <property type="protein sequence ID" value="KAF1957873.1"/>
    <property type="molecule type" value="Genomic_DNA"/>
</dbReference>
<dbReference type="AlphaFoldDB" id="A0A6A5TYC6"/>
<organism evidence="7 8">
    <name type="scientific">Byssothecium circinans</name>
    <dbReference type="NCBI Taxonomy" id="147558"/>
    <lineage>
        <taxon>Eukaryota</taxon>
        <taxon>Fungi</taxon>
        <taxon>Dikarya</taxon>
        <taxon>Ascomycota</taxon>
        <taxon>Pezizomycotina</taxon>
        <taxon>Dothideomycetes</taxon>
        <taxon>Pleosporomycetidae</taxon>
        <taxon>Pleosporales</taxon>
        <taxon>Massarineae</taxon>
        <taxon>Massarinaceae</taxon>
        <taxon>Byssothecium</taxon>
    </lineage>
</organism>
<dbReference type="GO" id="GO:0005576">
    <property type="term" value="C:extracellular region"/>
    <property type="evidence" value="ECO:0007669"/>
    <property type="project" value="TreeGrafter"/>
</dbReference>
<keyword evidence="4" id="KW-0961">Cell wall biogenesis/degradation</keyword>
<accession>A0A6A5TYC6</accession>
<evidence type="ECO:0000313" key="8">
    <source>
        <dbReference type="Proteomes" id="UP000800035"/>
    </source>
</evidence>
<comment type="similarity">
    <text evidence="1 5">Belongs to the glycosyl hydrolase 5 (cellulase A) family.</text>
</comment>
<evidence type="ECO:0000256" key="2">
    <source>
        <dbReference type="ARBA" id="ARBA00022801"/>
    </source>
</evidence>
<gene>
    <name evidence="7" type="ORF">CC80DRAFT_469916</name>
</gene>
<evidence type="ECO:0000313" key="7">
    <source>
        <dbReference type="EMBL" id="KAF1957873.1"/>
    </source>
</evidence>
<evidence type="ECO:0000259" key="6">
    <source>
        <dbReference type="Pfam" id="PF00150"/>
    </source>
</evidence>
<dbReference type="GO" id="GO:0071555">
    <property type="term" value="P:cell wall organization"/>
    <property type="evidence" value="ECO:0007669"/>
    <property type="project" value="UniProtKB-KW"/>
</dbReference>
<proteinExistence type="inferred from homology"/>
<dbReference type="SUPFAM" id="SSF51445">
    <property type="entry name" value="(Trans)glycosidases"/>
    <property type="match status" value="1"/>
</dbReference>
<dbReference type="Proteomes" id="UP000800035">
    <property type="component" value="Unassembled WGS sequence"/>
</dbReference>
<name>A0A6A5TYC6_9PLEO</name>
<dbReference type="InterPro" id="IPR001547">
    <property type="entry name" value="Glyco_hydro_5"/>
</dbReference>
<evidence type="ECO:0000256" key="5">
    <source>
        <dbReference type="RuleBase" id="RU361153"/>
    </source>
</evidence>
<dbReference type="InterPro" id="IPR017853">
    <property type="entry name" value="GH"/>
</dbReference>
<evidence type="ECO:0000256" key="1">
    <source>
        <dbReference type="ARBA" id="ARBA00005641"/>
    </source>
</evidence>
<dbReference type="PANTHER" id="PTHR31297:SF13">
    <property type="entry name" value="PUTATIVE-RELATED"/>
    <property type="match status" value="1"/>
</dbReference>
<keyword evidence="2 5" id="KW-0378">Hydrolase</keyword>
<dbReference type="PANTHER" id="PTHR31297">
    <property type="entry name" value="GLUCAN ENDO-1,6-BETA-GLUCOSIDASE B"/>
    <property type="match status" value="1"/>
</dbReference>
<dbReference type="Gene3D" id="3.20.20.80">
    <property type="entry name" value="Glycosidases"/>
    <property type="match status" value="1"/>
</dbReference>
<evidence type="ECO:0000256" key="3">
    <source>
        <dbReference type="ARBA" id="ARBA00023295"/>
    </source>
</evidence>
<evidence type="ECO:0000256" key="4">
    <source>
        <dbReference type="ARBA" id="ARBA00023316"/>
    </source>
</evidence>
<dbReference type="GO" id="GO:0009986">
    <property type="term" value="C:cell surface"/>
    <property type="evidence" value="ECO:0007669"/>
    <property type="project" value="TreeGrafter"/>
</dbReference>
<keyword evidence="3 5" id="KW-0326">Glycosidase</keyword>
<feature type="domain" description="Glycoside hydrolase family 5" evidence="6">
    <location>
        <begin position="73"/>
        <end position="339"/>
    </location>
</feature>
<dbReference type="GO" id="GO:0009251">
    <property type="term" value="P:glucan catabolic process"/>
    <property type="evidence" value="ECO:0007669"/>
    <property type="project" value="TreeGrafter"/>
</dbReference>
<dbReference type="Pfam" id="PF00150">
    <property type="entry name" value="Cellulase"/>
    <property type="match status" value="1"/>
</dbReference>
<protein>
    <submittedName>
        <fullName evidence="7">Glucanase</fullName>
    </submittedName>
</protein>
<reference evidence="7" key="1">
    <citation type="journal article" date="2020" name="Stud. Mycol.">
        <title>101 Dothideomycetes genomes: a test case for predicting lifestyles and emergence of pathogens.</title>
        <authorList>
            <person name="Haridas S."/>
            <person name="Albert R."/>
            <person name="Binder M."/>
            <person name="Bloem J."/>
            <person name="Labutti K."/>
            <person name="Salamov A."/>
            <person name="Andreopoulos B."/>
            <person name="Baker S."/>
            <person name="Barry K."/>
            <person name="Bills G."/>
            <person name="Bluhm B."/>
            <person name="Cannon C."/>
            <person name="Castanera R."/>
            <person name="Culley D."/>
            <person name="Daum C."/>
            <person name="Ezra D."/>
            <person name="Gonzalez J."/>
            <person name="Henrissat B."/>
            <person name="Kuo A."/>
            <person name="Liang C."/>
            <person name="Lipzen A."/>
            <person name="Lutzoni F."/>
            <person name="Magnuson J."/>
            <person name="Mondo S."/>
            <person name="Nolan M."/>
            <person name="Ohm R."/>
            <person name="Pangilinan J."/>
            <person name="Park H.-J."/>
            <person name="Ramirez L."/>
            <person name="Alfaro M."/>
            <person name="Sun H."/>
            <person name="Tritt A."/>
            <person name="Yoshinaga Y."/>
            <person name="Zwiers L.-H."/>
            <person name="Turgeon B."/>
            <person name="Goodwin S."/>
            <person name="Spatafora J."/>
            <person name="Crous P."/>
            <person name="Grigoriev I."/>
        </authorList>
    </citation>
    <scope>NUCLEOTIDE SEQUENCE</scope>
    <source>
        <strain evidence="7">CBS 675.92</strain>
    </source>
</reference>
<dbReference type="OrthoDB" id="1887033at2759"/>
<keyword evidence="8" id="KW-1185">Reference proteome</keyword>
<sequence>MAQGFLKVKGTSIVDENEKVVPLRGTALGGWLNMENFMTGYPGHESGFHAALTEVLGKEKYEAFHERFLEEFFTEKDAAFLKSIGMNTLRLPFNHRHFEDDMNPRVLREKGVRHLDRVIRLCSDQGIYTILDMHTVPGCQGPDQHSDNNTSYAAFWDFKDHQDRAVWLWEQLAERYKDNPWIAGYNPLNEPCDPQHVRLPAFYERVGKAIRAIDPNHILWLDGNTFAMEWKGFETLNETNMPNCVYSIHDYSKMGFPLGTQYDSSLAANQKLEAQFLRKCEFQHKHKLPIWVGEFGPTYASKELDPDFEKTNKGRYKLLAAQLSLYEKYGVPWSTWCYKDIGMLGAVSTSESSPWNKLIAPFNAKKVQVQVDGFLRAQSQEVEELLAPLVEWIDKMSPNATKMYPSNWRTIDHVKRNVLQTFLASSFLQEYAELFRGKSEAELDELARSFSFENCVPRKELTDLIAKTLADSR</sequence>
<dbReference type="InterPro" id="IPR050386">
    <property type="entry name" value="Glycosyl_hydrolase_5"/>
</dbReference>
<dbReference type="FunFam" id="3.20.20.80:FF:000130">
    <property type="entry name" value="Endoglucanase C"/>
    <property type="match status" value="1"/>
</dbReference>
<dbReference type="GO" id="GO:0008422">
    <property type="term" value="F:beta-glucosidase activity"/>
    <property type="evidence" value="ECO:0007669"/>
    <property type="project" value="TreeGrafter"/>
</dbReference>